<evidence type="ECO:0000259" key="4">
    <source>
        <dbReference type="Pfam" id="PF24962"/>
    </source>
</evidence>
<evidence type="ECO:0000256" key="1">
    <source>
        <dbReference type="SAM" id="MobiDB-lite"/>
    </source>
</evidence>
<name>A0A4U0XPY1_9PEZI</name>
<feature type="domain" description="DUF7767" evidence="4">
    <location>
        <begin position="516"/>
        <end position="608"/>
    </location>
</feature>
<keyword evidence="6" id="KW-1185">Reference proteome</keyword>
<dbReference type="InterPro" id="IPR056669">
    <property type="entry name" value="DUF7767"/>
</dbReference>
<proteinExistence type="predicted"/>
<dbReference type="EMBL" id="NAJQ01000087">
    <property type="protein sequence ID" value="TKA79552.1"/>
    <property type="molecule type" value="Genomic_DNA"/>
</dbReference>
<dbReference type="Pfam" id="PF14420">
    <property type="entry name" value="Clr5"/>
    <property type="match status" value="1"/>
</dbReference>
<dbReference type="InterPro" id="IPR057940">
    <property type="entry name" value="Tri-helical_dom"/>
</dbReference>
<dbReference type="Proteomes" id="UP000309340">
    <property type="component" value="Unassembled WGS sequence"/>
</dbReference>
<evidence type="ECO:0000259" key="2">
    <source>
        <dbReference type="Pfam" id="PF14420"/>
    </source>
</evidence>
<sequence length="612" mass="68492">MPSGRTPKYDWDDKRDVCYQLFVVEKKSPNEIVTHFANHFGVPESELPSARLFRRQFTDKWHFPPRKPKLKPEDEAVIVERMRQLWEQNLPVAKMRETLDDEGWELGENEFHKLRKGNGFTRRGAEGAYDVAPFMGSKMAMKRKRGRAEVLEEPGDEDWTVAGSSAGAMMSSHQQQGLSYEEAHRRAQHLAKLQLESDQALVTRKRRRRIRGYGHLPPDEPSMAPRYNSETTLDECKAFLHLSNDVYATVRLDYEAIARDMGIERKKTVLSNGLWQASKDRLVRENMHLSGVMHPLQPDLDRKATAIDVICADVTKRVRDQPKKLTMAEANNGLGLNPSGSKEIRKTFYNILEQDQYTTRLACGDDHWNELRQAWFATSPLLQHVMAEGDPQKVRCVDVLCRDACKRYNDDGVRKDPGRRQYQQKLYGPGPGSARATAATAQKAAVTPAKPPPPPPTMKDEKKAPGKKVTKIHAKTSAAANANANPPLGTQAQPIDADRLDPALSMMSNPYTTAEPLAIPAHFRLSPLSQIIGNHPRLWPGQLSARTVGAVHAAATSKAGAAQVTRVHGLIRNEEEGEEESYVIEGDEELDVYLEAAGEKACFLVVLEGGYA</sequence>
<dbReference type="PANTHER" id="PTHR38788">
    <property type="entry name" value="CLR5 DOMAIN-CONTAINING PROTEIN"/>
    <property type="match status" value="1"/>
</dbReference>
<accession>A0A4U0XPY1</accession>
<reference evidence="5 6" key="1">
    <citation type="submission" date="2017-03" db="EMBL/GenBank/DDBJ databases">
        <title>Genomes of endolithic fungi from Antarctica.</title>
        <authorList>
            <person name="Coleine C."/>
            <person name="Masonjones S."/>
            <person name="Stajich J.E."/>
        </authorList>
    </citation>
    <scope>NUCLEOTIDE SEQUENCE [LARGE SCALE GENOMIC DNA]</scope>
    <source>
        <strain evidence="5 6">CCFEE 5184</strain>
    </source>
</reference>
<protein>
    <submittedName>
        <fullName evidence="5">Uncharacterized protein</fullName>
    </submittedName>
</protein>
<dbReference type="Pfam" id="PF24465">
    <property type="entry name" value="Tri-helical"/>
    <property type="match status" value="2"/>
</dbReference>
<feature type="domain" description="Tri-helical" evidence="3">
    <location>
        <begin position="236"/>
        <end position="321"/>
    </location>
</feature>
<evidence type="ECO:0000259" key="3">
    <source>
        <dbReference type="Pfam" id="PF24465"/>
    </source>
</evidence>
<feature type="domain" description="Tri-helical" evidence="3">
    <location>
        <begin position="330"/>
        <end position="411"/>
    </location>
</feature>
<evidence type="ECO:0000313" key="5">
    <source>
        <dbReference type="EMBL" id="TKA79552.1"/>
    </source>
</evidence>
<evidence type="ECO:0000313" key="6">
    <source>
        <dbReference type="Proteomes" id="UP000309340"/>
    </source>
</evidence>
<dbReference type="STRING" id="329884.A0A4U0XPY1"/>
<dbReference type="PANTHER" id="PTHR38788:SF5">
    <property type="entry name" value="CLR5 DOMAIN-CONTAINING PROTEIN"/>
    <property type="match status" value="1"/>
</dbReference>
<dbReference type="InterPro" id="IPR025676">
    <property type="entry name" value="Clr5_dom"/>
</dbReference>
<feature type="region of interest" description="Disordered" evidence="1">
    <location>
        <begin position="410"/>
        <end position="469"/>
    </location>
</feature>
<dbReference type="Pfam" id="PF24962">
    <property type="entry name" value="DUF7767"/>
    <property type="match status" value="1"/>
</dbReference>
<feature type="compositionally biased region" description="Basic and acidic residues" evidence="1">
    <location>
        <begin position="410"/>
        <end position="419"/>
    </location>
</feature>
<dbReference type="OrthoDB" id="4115389at2759"/>
<dbReference type="AlphaFoldDB" id="A0A4U0XPY1"/>
<gene>
    <name evidence="5" type="ORF">B0A55_02742</name>
</gene>
<organism evidence="5 6">
    <name type="scientific">Friedmanniomyces simplex</name>
    <dbReference type="NCBI Taxonomy" id="329884"/>
    <lineage>
        <taxon>Eukaryota</taxon>
        <taxon>Fungi</taxon>
        <taxon>Dikarya</taxon>
        <taxon>Ascomycota</taxon>
        <taxon>Pezizomycotina</taxon>
        <taxon>Dothideomycetes</taxon>
        <taxon>Dothideomycetidae</taxon>
        <taxon>Mycosphaerellales</taxon>
        <taxon>Teratosphaeriaceae</taxon>
        <taxon>Friedmanniomyces</taxon>
    </lineage>
</organism>
<comment type="caution">
    <text evidence="5">The sequence shown here is derived from an EMBL/GenBank/DDBJ whole genome shotgun (WGS) entry which is preliminary data.</text>
</comment>
<feature type="compositionally biased region" description="Low complexity" evidence="1">
    <location>
        <begin position="432"/>
        <end position="448"/>
    </location>
</feature>
<feature type="domain" description="Clr5" evidence="2">
    <location>
        <begin position="7"/>
        <end position="64"/>
    </location>
</feature>